<reference evidence="5" key="1">
    <citation type="submission" date="2025-08" db="UniProtKB">
        <authorList>
            <consortium name="RefSeq"/>
        </authorList>
    </citation>
    <scope>IDENTIFICATION</scope>
    <source>
        <tissue evidence="5">Whole organism</tissue>
    </source>
</reference>
<dbReference type="AlphaFoldDB" id="A0A8B7P2Z1"/>
<keyword evidence="4" id="KW-1185">Reference proteome</keyword>
<evidence type="ECO:0000313" key="5">
    <source>
        <dbReference type="RefSeq" id="XP_018020392.1"/>
    </source>
</evidence>
<proteinExistence type="predicted"/>
<dbReference type="RefSeq" id="XP_018020392.1">
    <property type="nucleotide sequence ID" value="XM_018164903.2"/>
</dbReference>
<sequence>MNIGTAFNAGTLTPLTAITQIAKMSAYAASVSERKSGKNKKSRHTNVCRSKNINGVLASEIPSVTGFRLRNRLWRLILSVFEAYLTIAFAVLVSIYVLGRRLVTSKTAKRRRRNPYTRTEGKSKSGSCNDLSLDSSSTPDDELDKIRPPKCLEDPAFGSHKFIKIQGVKLHYVEAGAGRGRPTLLLVHGVCDFWFSWRRLIPALAKRFRVISLDMRGCGDSEKPVLRSSYSTRLIVDDVASFIRTLGDPGHDGLAGVSFIGAGWGGQIGWRLAQAYPGLVRKMVLIHSPHPTVLGSYYSPSPRNYYKLWPIMVARAPAVAEWVACEENLGLVSRLLKPLHVAKCISPEEEEAYFYNFSRSEDLTGALHHVRNWDLWGGRDGFDCSAVLSTPTLLLMGDSDPYVPLEAGYKSAEFVERIKTRVLVGAGAWAPVTHHGAVLEELAVFFNEPRILDANSVSTDDDDWDDKPDEDEEINFSSRSSIVGRMMGAGLSVVSRWNGARNQDQV</sequence>
<dbReference type="PANTHER" id="PTHR43329">
    <property type="entry name" value="EPOXIDE HYDROLASE"/>
    <property type="match status" value="1"/>
</dbReference>
<evidence type="ECO:0000256" key="1">
    <source>
        <dbReference type="SAM" id="MobiDB-lite"/>
    </source>
</evidence>
<keyword evidence="2" id="KW-1133">Transmembrane helix</keyword>
<keyword evidence="2" id="KW-0472">Membrane</keyword>
<feature type="transmembrane region" description="Helical" evidence="2">
    <location>
        <begin position="76"/>
        <end position="99"/>
    </location>
</feature>
<accession>A0A8B7P2Z1</accession>
<feature type="region of interest" description="Disordered" evidence="1">
    <location>
        <begin position="108"/>
        <end position="148"/>
    </location>
</feature>
<keyword evidence="2" id="KW-0812">Transmembrane</keyword>
<feature type="domain" description="AB hydrolase-1" evidence="3">
    <location>
        <begin position="182"/>
        <end position="433"/>
    </location>
</feature>
<dbReference type="KEGG" id="hazt:108676763"/>
<dbReference type="OrthoDB" id="408373at2759"/>
<evidence type="ECO:0000313" key="4">
    <source>
        <dbReference type="Proteomes" id="UP000694843"/>
    </source>
</evidence>
<dbReference type="Proteomes" id="UP000694843">
    <property type="component" value="Unplaced"/>
</dbReference>
<gene>
    <name evidence="5" type="primary">LOC108676763</name>
</gene>
<dbReference type="InterPro" id="IPR029058">
    <property type="entry name" value="AB_hydrolase_fold"/>
</dbReference>
<evidence type="ECO:0000256" key="2">
    <source>
        <dbReference type="SAM" id="Phobius"/>
    </source>
</evidence>
<name>A0A8B7P2Z1_HYAAZ</name>
<evidence type="ECO:0000259" key="3">
    <source>
        <dbReference type="Pfam" id="PF00561"/>
    </source>
</evidence>
<dbReference type="SUPFAM" id="SSF53474">
    <property type="entry name" value="alpha/beta-Hydrolases"/>
    <property type="match status" value="1"/>
</dbReference>
<dbReference type="GO" id="GO:0004301">
    <property type="term" value="F:epoxide hydrolase activity"/>
    <property type="evidence" value="ECO:0007669"/>
    <property type="project" value="UniProtKB-ARBA"/>
</dbReference>
<dbReference type="Pfam" id="PF00561">
    <property type="entry name" value="Abhydrolase_1"/>
    <property type="match status" value="1"/>
</dbReference>
<dbReference type="InterPro" id="IPR000073">
    <property type="entry name" value="AB_hydrolase_1"/>
</dbReference>
<dbReference type="GeneID" id="108676763"/>
<protein>
    <submittedName>
        <fullName evidence="5">Epoxide hydrolase 4-like</fullName>
    </submittedName>
</protein>
<organism evidence="4 5">
    <name type="scientific">Hyalella azteca</name>
    <name type="common">Amphipod</name>
    <dbReference type="NCBI Taxonomy" id="294128"/>
    <lineage>
        <taxon>Eukaryota</taxon>
        <taxon>Metazoa</taxon>
        <taxon>Ecdysozoa</taxon>
        <taxon>Arthropoda</taxon>
        <taxon>Crustacea</taxon>
        <taxon>Multicrustacea</taxon>
        <taxon>Malacostraca</taxon>
        <taxon>Eumalacostraca</taxon>
        <taxon>Peracarida</taxon>
        <taxon>Amphipoda</taxon>
        <taxon>Senticaudata</taxon>
        <taxon>Talitrida</taxon>
        <taxon>Talitroidea</taxon>
        <taxon>Hyalellidae</taxon>
        <taxon>Hyalella</taxon>
    </lineage>
</organism>
<dbReference type="Gene3D" id="3.40.50.1820">
    <property type="entry name" value="alpha/beta hydrolase"/>
    <property type="match status" value="1"/>
</dbReference>
<dbReference type="PRINTS" id="PR00111">
    <property type="entry name" value="ABHYDROLASE"/>
</dbReference>